<evidence type="ECO:0000313" key="7">
    <source>
        <dbReference type="Proteomes" id="UP000037432"/>
    </source>
</evidence>
<organism evidence="6 7">
    <name type="scientific">Streptomyces viridochromogenes</name>
    <dbReference type="NCBI Taxonomy" id="1938"/>
    <lineage>
        <taxon>Bacteria</taxon>
        <taxon>Bacillati</taxon>
        <taxon>Actinomycetota</taxon>
        <taxon>Actinomycetes</taxon>
        <taxon>Kitasatosporales</taxon>
        <taxon>Streptomycetaceae</taxon>
        <taxon>Streptomyces</taxon>
    </lineage>
</organism>
<dbReference type="PANTHER" id="PTHR30346:SF0">
    <property type="entry name" value="HCA OPERON TRANSCRIPTIONAL ACTIVATOR HCAR"/>
    <property type="match status" value="1"/>
</dbReference>
<dbReference type="GO" id="GO:0003700">
    <property type="term" value="F:DNA-binding transcription factor activity"/>
    <property type="evidence" value="ECO:0007669"/>
    <property type="project" value="InterPro"/>
</dbReference>
<name>A0A0J7ZKW1_STRVR</name>
<evidence type="ECO:0000256" key="2">
    <source>
        <dbReference type="ARBA" id="ARBA00023015"/>
    </source>
</evidence>
<dbReference type="FunFam" id="1.10.10.10:FF:000001">
    <property type="entry name" value="LysR family transcriptional regulator"/>
    <property type="match status" value="1"/>
</dbReference>
<dbReference type="SUPFAM" id="SSF53850">
    <property type="entry name" value="Periplasmic binding protein-like II"/>
    <property type="match status" value="1"/>
</dbReference>
<dbReference type="OrthoDB" id="3828349at2"/>
<dbReference type="CDD" id="cd05466">
    <property type="entry name" value="PBP2_LTTR_substrate"/>
    <property type="match status" value="1"/>
</dbReference>
<evidence type="ECO:0000256" key="1">
    <source>
        <dbReference type="ARBA" id="ARBA00009437"/>
    </source>
</evidence>
<accession>A0A0J7ZKW1</accession>
<dbReference type="InterPro" id="IPR036390">
    <property type="entry name" value="WH_DNA-bd_sf"/>
</dbReference>
<dbReference type="Gene3D" id="3.40.190.10">
    <property type="entry name" value="Periplasmic binding protein-like II"/>
    <property type="match status" value="2"/>
</dbReference>
<dbReference type="SUPFAM" id="SSF46785">
    <property type="entry name" value="Winged helix' DNA-binding domain"/>
    <property type="match status" value="1"/>
</dbReference>
<gene>
    <name evidence="6" type="ORF">ACM01_08490</name>
</gene>
<comment type="caution">
    <text evidence="6">The sequence shown here is derived from an EMBL/GenBank/DDBJ whole genome shotgun (WGS) entry which is preliminary data.</text>
</comment>
<proteinExistence type="inferred from homology"/>
<dbReference type="EMBL" id="LFNT01000006">
    <property type="protein sequence ID" value="KMS75783.1"/>
    <property type="molecule type" value="Genomic_DNA"/>
</dbReference>
<dbReference type="InterPro" id="IPR005119">
    <property type="entry name" value="LysR_subst-bd"/>
</dbReference>
<evidence type="ECO:0000313" key="6">
    <source>
        <dbReference type="EMBL" id="KMS75783.1"/>
    </source>
</evidence>
<evidence type="ECO:0000256" key="4">
    <source>
        <dbReference type="ARBA" id="ARBA00023163"/>
    </source>
</evidence>
<dbReference type="Gene3D" id="1.10.10.10">
    <property type="entry name" value="Winged helix-like DNA-binding domain superfamily/Winged helix DNA-binding domain"/>
    <property type="match status" value="1"/>
</dbReference>
<dbReference type="InterPro" id="IPR000847">
    <property type="entry name" value="LysR_HTH_N"/>
</dbReference>
<keyword evidence="3" id="KW-0238">DNA-binding</keyword>
<dbReference type="PATRIC" id="fig|1938.3.peg.6029"/>
<evidence type="ECO:0000259" key="5">
    <source>
        <dbReference type="PROSITE" id="PS50931"/>
    </source>
</evidence>
<comment type="similarity">
    <text evidence="1">Belongs to the LysR transcriptional regulatory family.</text>
</comment>
<dbReference type="GO" id="GO:0003677">
    <property type="term" value="F:DNA binding"/>
    <property type="evidence" value="ECO:0007669"/>
    <property type="project" value="UniProtKB-KW"/>
</dbReference>
<dbReference type="GO" id="GO:0032993">
    <property type="term" value="C:protein-DNA complex"/>
    <property type="evidence" value="ECO:0007669"/>
    <property type="project" value="TreeGrafter"/>
</dbReference>
<dbReference type="Pfam" id="PF03466">
    <property type="entry name" value="LysR_substrate"/>
    <property type="match status" value="1"/>
</dbReference>
<keyword evidence="2" id="KW-0805">Transcription regulation</keyword>
<dbReference type="PROSITE" id="PS50931">
    <property type="entry name" value="HTH_LYSR"/>
    <property type="match status" value="1"/>
</dbReference>
<sequence>MDLNAVRTFVAVADAGQFQKAAVDLALTQQAVSKRVATLERDIGVRLLTRTPRGAELTIDGQAFLSHARTLLQAEERARASVRPGSRALRVDVVGRRASLAGHLRDFHRAHPGIALDVVTLPGSAEAIAAVRDGVIDATFRAVTMPGQHIPDGIEFTPVHDEPIHLFTGPAHPFARAAAVTPAQLAGHRIWMPGNVPGAEWTAYYDALAADFGLAIEATGPNFGVEALIDTIAASETLATFLGTQTPLVWPAGYDMRLIPLRDPTPVYPHSILWHADNPHPALTALRAYLASVHHDPPDGEIWTPAWARRATNGFSGPH</sequence>
<keyword evidence="4" id="KW-0804">Transcription</keyword>
<dbReference type="RefSeq" id="WP_048580474.1">
    <property type="nucleotide sequence ID" value="NZ_LFNT01000006.1"/>
</dbReference>
<dbReference type="AlphaFoldDB" id="A0A0J7ZKW1"/>
<feature type="domain" description="HTH lysR-type" evidence="5">
    <location>
        <begin position="1"/>
        <end position="58"/>
    </location>
</feature>
<dbReference type="Proteomes" id="UP000037432">
    <property type="component" value="Unassembled WGS sequence"/>
</dbReference>
<dbReference type="Pfam" id="PF00126">
    <property type="entry name" value="HTH_1"/>
    <property type="match status" value="1"/>
</dbReference>
<dbReference type="InterPro" id="IPR036388">
    <property type="entry name" value="WH-like_DNA-bd_sf"/>
</dbReference>
<dbReference type="PANTHER" id="PTHR30346">
    <property type="entry name" value="TRANSCRIPTIONAL DUAL REGULATOR HCAR-RELATED"/>
    <property type="match status" value="1"/>
</dbReference>
<evidence type="ECO:0000256" key="3">
    <source>
        <dbReference type="ARBA" id="ARBA00023125"/>
    </source>
</evidence>
<reference evidence="6 7" key="1">
    <citation type="submission" date="2015-06" db="EMBL/GenBank/DDBJ databases">
        <authorList>
            <person name="Ju K.-S."/>
            <person name="Doroghazi J.R."/>
            <person name="Metcalf W.W."/>
        </authorList>
    </citation>
    <scope>NUCLEOTIDE SEQUENCE [LARGE SCALE GENOMIC DNA]</scope>
    <source>
        <strain evidence="6 7">NRRL 3414</strain>
    </source>
</reference>
<dbReference type="PRINTS" id="PR00039">
    <property type="entry name" value="HTHLYSR"/>
</dbReference>
<protein>
    <submittedName>
        <fullName evidence="6">LysR family transcriptional regulator</fullName>
    </submittedName>
</protein>